<gene>
    <name evidence="1" type="ORF">J2T19_004198</name>
</gene>
<dbReference type="RefSeq" id="WP_145045006.1">
    <property type="nucleotide sequence ID" value="NZ_JAUSTI010000013.1"/>
</dbReference>
<keyword evidence="2" id="KW-1185">Reference proteome</keyword>
<comment type="caution">
    <text evidence="1">The sequence shown here is derived from an EMBL/GenBank/DDBJ whole genome shotgun (WGS) entry which is preliminary data.</text>
</comment>
<accession>A0ABT9WHG1</accession>
<evidence type="ECO:0000313" key="2">
    <source>
        <dbReference type="Proteomes" id="UP001233836"/>
    </source>
</evidence>
<protein>
    <submittedName>
        <fullName evidence="1">Uncharacterized protein</fullName>
    </submittedName>
</protein>
<dbReference type="Proteomes" id="UP001233836">
    <property type="component" value="Unassembled WGS sequence"/>
</dbReference>
<organism evidence="1 2">
    <name type="scientific">Paenibacillus tundrae</name>
    <dbReference type="NCBI Taxonomy" id="528187"/>
    <lineage>
        <taxon>Bacteria</taxon>
        <taxon>Bacillati</taxon>
        <taxon>Bacillota</taxon>
        <taxon>Bacilli</taxon>
        <taxon>Bacillales</taxon>
        <taxon>Paenibacillaceae</taxon>
        <taxon>Paenibacillus</taxon>
    </lineage>
</organism>
<evidence type="ECO:0000313" key="1">
    <source>
        <dbReference type="EMBL" id="MDQ0172708.1"/>
    </source>
</evidence>
<dbReference type="EMBL" id="JAUSTI010000013">
    <property type="protein sequence ID" value="MDQ0172708.1"/>
    <property type="molecule type" value="Genomic_DNA"/>
</dbReference>
<proteinExistence type="predicted"/>
<sequence>MIKYMNLQSFKEYLLTTLDELSSYHNKVIGENSKFIITPVEERGKSLNSTDEYLFRGMLNSKNLDGREFDIDSVVKMLGCRVPLCPLWIKVSLKEIRTEEPVIELETSLRFRKPSLLQNQETGHPPFMAVLKSLN</sequence>
<reference evidence="1 2" key="1">
    <citation type="submission" date="2023-07" db="EMBL/GenBank/DDBJ databases">
        <title>Sorghum-associated microbial communities from plants grown in Nebraska, USA.</title>
        <authorList>
            <person name="Schachtman D."/>
        </authorList>
    </citation>
    <scope>NUCLEOTIDE SEQUENCE [LARGE SCALE GENOMIC DNA]</scope>
    <source>
        <strain evidence="1 2">DS1314</strain>
    </source>
</reference>
<name>A0ABT9WHG1_9BACL</name>